<sequence length="91" mass="10162">DSWLLTVPLLPNPGGGEDVFDEEADELDVVQKEWKSTMERHVKEGYREGIEAGKEVTLQQSFNQGYKEAIRIMFSCGQLKGTLSQGAQDTT</sequence>
<reference evidence="6" key="2">
    <citation type="submission" date="2025-08" db="UniProtKB">
        <authorList>
            <consortium name="Ensembl"/>
        </authorList>
    </citation>
    <scope>IDENTIFICATION</scope>
</reference>
<dbReference type="Pfam" id="PF09811">
    <property type="entry name" value="Yae1_N"/>
    <property type="match status" value="1"/>
</dbReference>
<reference evidence="6" key="1">
    <citation type="submission" date="2009-12" db="EMBL/GenBank/DDBJ databases">
        <title>The Genome Sequence of Anolis carolinensis (Green Anole Lizard).</title>
        <authorList>
            <consortium name="The Genome Sequencing Platform"/>
            <person name="Di Palma F."/>
            <person name="Alfoldi J."/>
            <person name="Heiman D."/>
            <person name="Young S."/>
            <person name="Grabherr M."/>
            <person name="Johnson J."/>
            <person name="Lander E.S."/>
            <person name="Lindblad-Toh K."/>
        </authorList>
    </citation>
    <scope>NUCLEOTIDE SEQUENCE [LARGE SCALE GENOMIC DNA]</scope>
    <source>
        <strain evidence="6">JBL SC #1</strain>
    </source>
</reference>
<evidence type="ECO:0000256" key="4">
    <source>
        <dbReference type="ARBA" id="ARBA00023242"/>
    </source>
</evidence>
<dbReference type="PANTHER" id="PTHR18829:SF0">
    <property type="entry name" value="PROTEIN YAE1 HOMOLOG"/>
    <property type="match status" value="1"/>
</dbReference>
<evidence type="ECO:0000256" key="2">
    <source>
        <dbReference type="ARBA" id="ARBA00004496"/>
    </source>
</evidence>
<reference evidence="6" key="3">
    <citation type="submission" date="2025-09" db="UniProtKB">
        <authorList>
            <consortium name="Ensembl"/>
        </authorList>
    </citation>
    <scope>IDENTIFICATION</scope>
</reference>
<protein>
    <recommendedName>
        <fullName evidence="5">Essential protein Yae1 N-terminal domain-containing protein</fullName>
    </recommendedName>
</protein>
<dbReference type="GO" id="GO:0005737">
    <property type="term" value="C:cytoplasm"/>
    <property type="evidence" value="ECO:0007669"/>
    <property type="project" value="UniProtKB-SubCell"/>
</dbReference>
<comment type="subcellular location">
    <subcellularLocation>
        <location evidence="2">Cytoplasm</location>
    </subcellularLocation>
    <subcellularLocation>
        <location evidence="1">Nucleus</location>
    </subcellularLocation>
</comment>
<keyword evidence="4" id="KW-0539">Nucleus</keyword>
<name>A0A803SP13_ANOCA</name>
<dbReference type="Ensembl" id="ENSACAT00000042360.1">
    <property type="protein sequence ID" value="ENSACAP00000024703.1"/>
    <property type="gene ID" value="ENSACAG00000045133.1"/>
</dbReference>
<proteinExistence type="predicted"/>
<organism evidence="6 7">
    <name type="scientific">Anolis carolinensis</name>
    <name type="common">Green anole</name>
    <name type="synonym">American chameleon</name>
    <dbReference type="NCBI Taxonomy" id="28377"/>
    <lineage>
        <taxon>Eukaryota</taxon>
        <taxon>Metazoa</taxon>
        <taxon>Chordata</taxon>
        <taxon>Craniata</taxon>
        <taxon>Vertebrata</taxon>
        <taxon>Euteleostomi</taxon>
        <taxon>Lepidosauria</taxon>
        <taxon>Squamata</taxon>
        <taxon>Bifurcata</taxon>
        <taxon>Unidentata</taxon>
        <taxon>Episquamata</taxon>
        <taxon>Toxicofera</taxon>
        <taxon>Iguania</taxon>
        <taxon>Dactyloidae</taxon>
        <taxon>Anolis</taxon>
    </lineage>
</organism>
<dbReference type="PANTHER" id="PTHR18829">
    <property type="entry name" value="PROTEIN YAE1 HOMOLOG"/>
    <property type="match status" value="1"/>
</dbReference>
<evidence type="ECO:0000313" key="7">
    <source>
        <dbReference type="Proteomes" id="UP000001646"/>
    </source>
</evidence>
<dbReference type="GeneTree" id="ENSGT00390000011176"/>
<evidence type="ECO:0000256" key="3">
    <source>
        <dbReference type="ARBA" id="ARBA00022490"/>
    </source>
</evidence>
<evidence type="ECO:0000256" key="1">
    <source>
        <dbReference type="ARBA" id="ARBA00004123"/>
    </source>
</evidence>
<keyword evidence="3" id="KW-0963">Cytoplasm</keyword>
<accession>A0A803SP13</accession>
<dbReference type="GO" id="GO:0005634">
    <property type="term" value="C:nucleus"/>
    <property type="evidence" value="ECO:0007669"/>
    <property type="project" value="UniProtKB-SubCell"/>
</dbReference>
<feature type="domain" description="Essential protein Yae1 N-terminal" evidence="5">
    <location>
        <begin position="45"/>
        <end position="83"/>
    </location>
</feature>
<evidence type="ECO:0000259" key="5">
    <source>
        <dbReference type="Pfam" id="PF09811"/>
    </source>
</evidence>
<keyword evidence="7" id="KW-1185">Reference proteome</keyword>
<dbReference type="InterPro" id="IPR038881">
    <property type="entry name" value="Yae1-like"/>
</dbReference>
<dbReference type="InParanoid" id="A0A803SP13"/>
<evidence type="ECO:0000313" key="6">
    <source>
        <dbReference type="Ensembl" id="ENSACAP00000024703.1"/>
    </source>
</evidence>
<dbReference type="AlphaFoldDB" id="A0A803SP13"/>
<dbReference type="InterPro" id="IPR019191">
    <property type="entry name" value="Essential_protein_Yae1_N"/>
</dbReference>
<dbReference type="Proteomes" id="UP000001646">
    <property type="component" value="Unplaced"/>
</dbReference>